<name>A0A841RB68_9SPIO</name>
<dbReference type="PANTHER" id="PTHR43693:SF1">
    <property type="entry name" value="PROTEIN PHOSPHATASE CHEZ"/>
    <property type="match status" value="1"/>
</dbReference>
<accession>A0A841RB68</accession>
<keyword evidence="2" id="KW-0378">Hydrolase</keyword>
<comment type="caution">
    <text evidence="3">The sequence shown here is derived from an EMBL/GenBank/DDBJ whole genome shotgun (WGS) entry which is preliminary data.</text>
</comment>
<evidence type="ECO:0000256" key="1">
    <source>
        <dbReference type="ARBA" id="ARBA00022500"/>
    </source>
</evidence>
<dbReference type="GO" id="GO:0006935">
    <property type="term" value="P:chemotaxis"/>
    <property type="evidence" value="ECO:0007669"/>
    <property type="project" value="UniProtKB-KW"/>
</dbReference>
<gene>
    <name evidence="3" type="ORF">HNR50_004349</name>
</gene>
<sequence>MSNAPIPLFSNMEKQILQEIMNIAFGSASGDLEEIIGVSVILHIPEVEIIPIETLLDYLEENLKLKDESTIIEEMFTGDFSGSALLMFPESIKPDLLALLSGIKDLPHDEEPEIDRTRKEVFLEIGNILIGTSVGKITELLKTSVSYKPPVAIDGKPEDFTHVLANINADSVAIILKTYFSFKNHDLNGTMMIVSSHQSVIWLKNALNSFLEAYR</sequence>
<dbReference type="CDD" id="cd17910">
    <property type="entry name" value="CheC_ClassII"/>
    <property type="match status" value="1"/>
</dbReference>
<keyword evidence="1" id="KW-0145">Chemotaxis</keyword>
<dbReference type="PANTHER" id="PTHR43693">
    <property type="entry name" value="PROTEIN PHOSPHATASE CHEZ"/>
    <property type="match status" value="1"/>
</dbReference>
<protein>
    <submittedName>
        <fullName evidence="3">Chemotaxis protein CheC</fullName>
    </submittedName>
</protein>
<evidence type="ECO:0000256" key="2">
    <source>
        <dbReference type="ARBA" id="ARBA00022801"/>
    </source>
</evidence>
<dbReference type="EMBL" id="JACHGJ010000015">
    <property type="protein sequence ID" value="MBB6482644.1"/>
    <property type="molecule type" value="Genomic_DNA"/>
</dbReference>
<evidence type="ECO:0000313" key="3">
    <source>
        <dbReference type="EMBL" id="MBB6482644.1"/>
    </source>
</evidence>
<reference evidence="3 4" key="1">
    <citation type="submission" date="2020-08" db="EMBL/GenBank/DDBJ databases">
        <title>Genomic Encyclopedia of Type Strains, Phase IV (KMG-IV): sequencing the most valuable type-strain genomes for metagenomic binning, comparative biology and taxonomic classification.</title>
        <authorList>
            <person name="Goeker M."/>
        </authorList>
    </citation>
    <scope>NUCLEOTIDE SEQUENCE [LARGE SCALE GENOMIC DNA]</scope>
    <source>
        <strain evidence="3 4">DSM 2461</strain>
    </source>
</reference>
<dbReference type="AlphaFoldDB" id="A0A841RB68"/>
<dbReference type="GO" id="GO:0016787">
    <property type="term" value="F:hydrolase activity"/>
    <property type="evidence" value="ECO:0007669"/>
    <property type="project" value="UniProtKB-KW"/>
</dbReference>
<evidence type="ECO:0000313" key="4">
    <source>
        <dbReference type="Proteomes" id="UP000587760"/>
    </source>
</evidence>
<dbReference type="InterPro" id="IPR050992">
    <property type="entry name" value="CheZ_family_phosphatases"/>
</dbReference>
<proteinExistence type="predicted"/>
<dbReference type="Proteomes" id="UP000587760">
    <property type="component" value="Unassembled WGS sequence"/>
</dbReference>
<keyword evidence="4" id="KW-1185">Reference proteome</keyword>
<dbReference type="InterPro" id="IPR028976">
    <property type="entry name" value="CheC-like_sf"/>
</dbReference>
<dbReference type="RefSeq" id="WP_184748881.1">
    <property type="nucleotide sequence ID" value="NZ_JACHGJ010000015.1"/>
</dbReference>
<dbReference type="Gene3D" id="3.40.1550.10">
    <property type="entry name" value="CheC-like"/>
    <property type="match status" value="1"/>
</dbReference>
<dbReference type="SUPFAM" id="SSF103039">
    <property type="entry name" value="CheC-like"/>
    <property type="match status" value="1"/>
</dbReference>
<organism evidence="3 4">
    <name type="scientific">Spirochaeta isovalerica</name>
    <dbReference type="NCBI Taxonomy" id="150"/>
    <lineage>
        <taxon>Bacteria</taxon>
        <taxon>Pseudomonadati</taxon>
        <taxon>Spirochaetota</taxon>
        <taxon>Spirochaetia</taxon>
        <taxon>Spirochaetales</taxon>
        <taxon>Spirochaetaceae</taxon>
        <taxon>Spirochaeta</taxon>
    </lineage>
</organism>